<dbReference type="InterPro" id="IPR036388">
    <property type="entry name" value="WH-like_DNA-bd_sf"/>
</dbReference>
<dbReference type="Proteomes" id="UP000308549">
    <property type="component" value="Unassembled WGS sequence"/>
</dbReference>
<dbReference type="EMBL" id="NAJL01000026">
    <property type="protein sequence ID" value="TKA26855.1"/>
    <property type="molecule type" value="Genomic_DNA"/>
</dbReference>
<protein>
    <submittedName>
        <fullName evidence="2">Uncharacterized protein</fullName>
    </submittedName>
</protein>
<keyword evidence="3" id="KW-1185">Reference proteome</keyword>
<comment type="caution">
    <text evidence="2">The sequence shown here is derived from an EMBL/GenBank/DDBJ whole genome shotgun (WGS) entry which is preliminary data.</text>
</comment>
<dbReference type="OrthoDB" id="3642124at2759"/>
<feature type="region of interest" description="Disordered" evidence="1">
    <location>
        <begin position="1"/>
        <end position="139"/>
    </location>
</feature>
<feature type="compositionally biased region" description="Low complexity" evidence="1">
    <location>
        <begin position="498"/>
        <end position="511"/>
    </location>
</feature>
<name>A0A4U0TYJ7_9PEZI</name>
<dbReference type="Gene3D" id="1.10.10.10">
    <property type="entry name" value="Winged helix-like DNA-binding domain superfamily/Winged helix DNA-binding domain"/>
    <property type="match status" value="1"/>
</dbReference>
<evidence type="ECO:0000256" key="1">
    <source>
        <dbReference type="SAM" id="MobiDB-lite"/>
    </source>
</evidence>
<feature type="region of interest" description="Disordered" evidence="1">
    <location>
        <begin position="470"/>
        <end position="511"/>
    </location>
</feature>
<organism evidence="2 3">
    <name type="scientific">Salinomyces thailandicus</name>
    <dbReference type="NCBI Taxonomy" id="706561"/>
    <lineage>
        <taxon>Eukaryota</taxon>
        <taxon>Fungi</taxon>
        <taxon>Dikarya</taxon>
        <taxon>Ascomycota</taxon>
        <taxon>Pezizomycotina</taxon>
        <taxon>Dothideomycetes</taxon>
        <taxon>Dothideomycetidae</taxon>
        <taxon>Mycosphaerellales</taxon>
        <taxon>Teratosphaeriaceae</taxon>
        <taxon>Salinomyces</taxon>
    </lineage>
</organism>
<accession>A0A4U0TYJ7</accession>
<dbReference type="AlphaFoldDB" id="A0A4U0TYJ7"/>
<sequence length="511" mass="57362">MHPFHFQQQQEQRQQSSDPNFSVQQPLPIQPSTPYRAHLQASRSLEDQSAAVLRHLPSNAPPNPQTGHVLRGQSSPPETPAYVLRRREIVRDPSPSNALQTPPRRLIDSRDGSPATLASSAGDPAELSEPESEPDHPDALTYTSRNIDLNSAAAAQTIDLRLTEAGVYDEPIYILTTAKPVAVCMNTKQWLLEQLSGPDFAAPGILRMETLALHDLDDAKEGRVVLMQGAVHLGGDPERPVTILAVSAKGDKHLRFFYTILPIGPLLKHLDDFNCLSEPVTTVLQPHTHKHKRLFTFLTQAFLTAIRVPDHPDFIEAQRITDYCPSILDPTTAFDRLEANETLYFANNGVSEPRDLAKDRYTHSLHPAESSLAADLRMRCSAYLLFKRKFFRAFYYDCVALRERIGAGNAKVRTEHAHEVWIVQQMRWRVGRVRRLLLAWRILGFLEERRFLPWLKAGGMLQGDVAEQEEVEGEEAEAVRGVMREVRRGGEQGRRSGRGSARGSARQGRAK</sequence>
<evidence type="ECO:0000313" key="2">
    <source>
        <dbReference type="EMBL" id="TKA26855.1"/>
    </source>
</evidence>
<reference evidence="2 3" key="1">
    <citation type="submission" date="2017-03" db="EMBL/GenBank/DDBJ databases">
        <title>Genomes of endolithic fungi from Antarctica.</title>
        <authorList>
            <person name="Coleine C."/>
            <person name="Masonjones S."/>
            <person name="Stajich J.E."/>
        </authorList>
    </citation>
    <scope>NUCLEOTIDE SEQUENCE [LARGE SCALE GENOMIC DNA]</scope>
    <source>
        <strain evidence="2 3">CCFEE 6315</strain>
    </source>
</reference>
<gene>
    <name evidence="2" type="ORF">B0A50_04301</name>
</gene>
<evidence type="ECO:0000313" key="3">
    <source>
        <dbReference type="Proteomes" id="UP000308549"/>
    </source>
</evidence>
<proteinExistence type="predicted"/>
<feature type="compositionally biased region" description="Basic and acidic residues" evidence="1">
    <location>
        <begin position="482"/>
        <end position="494"/>
    </location>
</feature>
<feature type="compositionally biased region" description="Polar residues" evidence="1">
    <location>
        <begin position="16"/>
        <end position="33"/>
    </location>
</feature>